<keyword evidence="1" id="KW-0812">Transmembrane</keyword>
<protein>
    <submittedName>
        <fullName evidence="2">Uncharacterized protein</fullName>
    </submittedName>
</protein>
<evidence type="ECO:0000313" key="3">
    <source>
        <dbReference type="Proteomes" id="UP000181884"/>
    </source>
</evidence>
<proteinExistence type="predicted"/>
<sequence length="232" mass="26702">MDTVKEISAAYWRHGELFFTTIVPIMMIAAGILVMVVIFALIYHYYRYSKQVALLAGVLIVGLLGAYWGIANYYQTFETLNRGVMPNIRDREKVFVGYKYYDDDTLASFRRIQNRVGIEALGIYEKEPATEAVEYLGQAHDSFYFKFRGQILYLRDHATFAEQDAAELVGVRYQLSRSEFADIGFFQTTNDFLDELVIPEKWQARTYESVDGVIPKSFTGNQSVWATHAEEN</sequence>
<feature type="transmembrane region" description="Helical" evidence="1">
    <location>
        <begin position="22"/>
        <end position="45"/>
    </location>
</feature>
<gene>
    <name evidence="2" type="ORF">RU97_GL002125</name>
</gene>
<dbReference type="EMBL" id="JXKH01000005">
    <property type="protein sequence ID" value="OJG18052.1"/>
    <property type="molecule type" value="Genomic_DNA"/>
</dbReference>
<keyword evidence="1" id="KW-1133">Transmembrane helix</keyword>
<keyword evidence="3" id="KW-1185">Reference proteome</keyword>
<keyword evidence="1" id="KW-0472">Membrane</keyword>
<reference evidence="2 3" key="1">
    <citation type="submission" date="2014-12" db="EMBL/GenBank/DDBJ databases">
        <title>Draft genome sequences of 29 type strains of Enterococci.</title>
        <authorList>
            <person name="Zhong Z."/>
            <person name="Sun Z."/>
            <person name="Liu W."/>
            <person name="Zhang W."/>
            <person name="Zhang H."/>
        </authorList>
    </citation>
    <scope>NUCLEOTIDE SEQUENCE [LARGE SCALE GENOMIC DNA]</scope>
    <source>
        <strain evidence="2 3">DSM 17029</strain>
    </source>
</reference>
<evidence type="ECO:0000313" key="2">
    <source>
        <dbReference type="EMBL" id="OJG18052.1"/>
    </source>
</evidence>
<comment type="caution">
    <text evidence="2">The sequence shown here is derived from an EMBL/GenBank/DDBJ whole genome shotgun (WGS) entry which is preliminary data.</text>
</comment>
<name>A0A1L8RED3_9ENTE</name>
<dbReference type="AlphaFoldDB" id="A0A1L8RED3"/>
<evidence type="ECO:0000256" key="1">
    <source>
        <dbReference type="SAM" id="Phobius"/>
    </source>
</evidence>
<dbReference type="Proteomes" id="UP000181884">
    <property type="component" value="Unassembled WGS sequence"/>
</dbReference>
<accession>A0A1L8RED3</accession>
<feature type="transmembrane region" description="Helical" evidence="1">
    <location>
        <begin position="52"/>
        <end position="70"/>
    </location>
</feature>
<dbReference type="RefSeq" id="WP_067393411.1">
    <property type="nucleotide sequence ID" value="NZ_JXKH01000005.1"/>
</dbReference>
<organism evidence="2 3">
    <name type="scientific">Enterococcus canis</name>
    <dbReference type="NCBI Taxonomy" id="214095"/>
    <lineage>
        <taxon>Bacteria</taxon>
        <taxon>Bacillati</taxon>
        <taxon>Bacillota</taxon>
        <taxon>Bacilli</taxon>
        <taxon>Lactobacillales</taxon>
        <taxon>Enterococcaceae</taxon>
        <taxon>Enterococcus</taxon>
    </lineage>
</organism>